<dbReference type="SMART" id="SM00710">
    <property type="entry name" value="PbH1"/>
    <property type="match status" value="5"/>
</dbReference>
<comment type="subcellular location">
    <subcellularLocation>
        <location evidence="1">Secreted</location>
        <location evidence="1">Cell wall</location>
    </subcellularLocation>
</comment>
<dbReference type="InterPro" id="IPR011050">
    <property type="entry name" value="Pectin_lyase_fold/virulence"/>
</dbReference>
<evidence type="ECO:0000256" key="5">
    <source>
        <dbReference type="ARBA" id="ARBA00022801"/>
    </source>
</evidence>
<dbReference type="AlphaFoldDB" id="A0A4D6M7D1"/>
<reference evidence="11 12" key="1">
    <citation type="submission" date="2019-04" db="EMBL/GenBank/DDBJ databases">
        <title>An improved genome assembly and genetic linkage map for asparagus bean, Vigna unguiculata ssp. sesquipedialis.</title>
        <authorList>
            <person name="Xia Q."/>
            <person name="Zhang R."/>
            <person name="Dong Y."/>
        </authorList>
    </citation>
    <scope>NUCLEOTIDE SEQUENCE [LARGE SCALE GENOMIC DNA]</scope>
    <source>
        <tissue evidence="11">Leaf</tissue>
    </source>
</reference>
<dbReference type="Proteomes" id="UP000501690">
    <property type="component" value="Linkage Group LG6"/>
</dbReference>
<evidence type="ECO:0000256" key="9">
    <source>
        <dbReference type="RuleBase" id="RU361169"/>
    </source>
</evidence>
<dbReference type="SUPFAM" id="SSF51126">
    <property type="entry name" value="Pectin lyase-like"/>
    <property type="match status" value="1"/>
</dbReference>
<evidence type="ECO:0000313" key="11">
    <source>
        <dbReference type="EMBL" id="QCD95854.1"/>
    </source>
</evidence>
<keyword evidence="7" id="KW-0961">Cell wall biogenesis/degradation</keyword>
<feature type="signal peptide" evidence="10">
    <location>
        <begin position="1"/>
        <end position="18"/>
    </location>
</feature>
<dbReference type="Pfam" id="PF00295">
    <property type="entry name" value="Glyco_hydro_28"/>
    <property type="match status" value="1"/>
</dbReference>
<protein>
    <submittedName>
        <fullName evidence="11">Galacturan 1</fullName>
    </submittedName>
</protein>
<dbReference type="Gramene" id="Vigun01g043800.1.v1.2">
    <property type="protein sequence ID" value="Vigun01g043800.1.v1.2"/>
    <property type="gene ID" value="Vigun01g043800.v1.2"/>
</dbReference>
<proteinExistence type="inferred from homology"/>
<keyword evidence="10" id="KW-0732">Signal</keyword>
<name>A0A4D6M7D1_VIGUN</name>
<evidence type="ECO:0000256" key="7">
    <source>
        <dbReference type="ARBA" id="ARBA00023316"/>
    </source>
</evidence>
<dbReference type="GO" id="GO:0005975">
    <property type="term" value="P:carbohydrate metabolic process"/>
    <property type="evidence" value="ECO:0007669"/>
    <property type="project" value="InterPro"/>
</dbReference>
<accession>A0A4D6M7D1</accession>
<feature type="chain" id="PRO_5020023881" evidence="10">
    <location>
        <begin position="19"/>
        <end position="396"/>
    </location>
</feature>
<keyword evidence="3" id="KW-0134">Cell wall</keyword>
<evidence type="ECO:0000256" key="1">
    <source>
        <dbReference type="ARBA" id="ARBA00004191"/>
    </source>
</evidence>
<dbReference type="GO" id="GO:0071555">
    <property type="term" value="P:cell wall organization"/>
    <property type="evidence" value="ECO:0007669"/>
    <property type="project" value="UniProtKB-KW"/>
</dbReference>
<dbReference type="EMBL" id="CP039350">
    <property type="protein sequence ID" value="QCD95854.1"/>
    <property type="molecule type" value="Genomic_DNA"/>
</dbReference>
<sequence>MCAKYLFMLFLLAYAAEAQRVFNVKDYGAIEDGNTDNSVAFVRAWSDACKWNGESTVLIPHGTYMSKSVIFNGPCKGSTTFQINGDLKAPIDPSMLVDQKWINFRYIDKLSVNGGGAFNGQGTATRKKCQNDSCQILFTSMVFDFITNGRIENLHSVDSKGGHFIVFGCGNMTFTNLTLTSPTNNRNTDGIKISHTNGINITSVKIGTGDDCVAMISGTKNVRITDVFCGPGHGISVGSLGGGNPHELPVEDVVVRNCTFNGSMNGVQIKTWPNPSKTPLNISNFIYEDIVMINVKTPIFINQQYCPEHNCDLTKSSYVQISNVSYKNIRGISATDIAVNLNCSMEFPCQNVTLEDIDLWSSGGKRGKHLKNYCFNVKGSSYGKQIPPSCLPSNKF</sequence>
<dbReference type="OrthoDB" id="187139at2759"/>
<evidence type="ECO:0000256" key="6">
    <source>
        <dbReference type="ARBA" id="ARBA00023295"/>
    </source>
</evidence>
<keyword evidence="12" id="KW-1185">Reference proteome</keyword>
<evidence type="ECO:0000313" key="12">
    <source>
        <dbReference type="Proteomes" id="UP000501690"/>
    </source>
</evidence>
<organism evidence="11 12">
    <name type="scientific">Vigna unguiculata</name>
    <name type="common">Cowpea</name>
    <dbReference type="NCBI Taxonomy" id="3917"/>
    <lineage>
        <taxon>Eukaryota</taxon>
        <taxon>Viridiplantae</taxon>
        <taxon>Streptophyta</taxon>
        <taxon>Embryophyta</taxon>
        <taxon>Tracheophyta</taxon>
        <taxon>Spermatophyta</taxon>
        <taxon>Magnoliopsida</taxon>
        <taxon>eudicotyledons</taxon>
        <taxon>Gunneridae</taxon>
        <taxon>Pentapetalae</taxon>
        <taxon>rosids</taxon>
        <taxon>fabids</taxon>
        <taxon>Fabales</taxon>
        <taxon>Fabaceae</taxon>
        <taxon>Papilionoideae</taxon>
        <taxon>50 kb inversion clade</taxon>
        <taxon>NPAAA clade</taxon>
        <taxon>indigoferoid/millettioid clade</taxon>
        <taxon>Phaseoleae</taxon>
        <taxon>Vigna</taxon>
    </lineage>
</organism>
<dbReference type="PANTHER" id="PTHR31375">
    <property type="match status" value="1"/>
</dbReference>
<dbReference type="Gene3D" id="2.160.20.10">
    <property type="entry name" value="Single-stranded right-handed beta-helix, Pectin lyase-like"/>
    <property type="match status" value="1"/>
</dbReference>
<evidence type="ECO:0000256" key="2">
    <source>
        <dbReference type="ARBA" id="ARBA00008834"/>
    </source>
</evidence>
<gene>
    <name evidence="11" type="ORF">DEO72_LG6g551</name>
</gene>
<dbReference type="PROSITE" id="PS00502">
    <property type="entry name" value="POLYGALACTURONASE"/>
    <property type="match status" value="1"/>
</dbReference>
<keyword evidence="5 9" id="KW-0378">Hydrolase</keyword>
<feature type="active site" evidence="8">
    <location>
        <position position="233"/>
    </location>
</feature>
<evidence type="ECO:0000256" key="3">
    <source>
        <dbReference type="ARBA" id="ARBA00022512"/>
    </source>
</evidence>
<dbReference type="InterPro" id="IPR000743">
    <property type="entry name" value="Glyco_hydro_28"/>
</dbReference>
<comment type="similarity">
    <text evidence="2 9">Belongs to the glycosyl hydrolase 28 family.</text>
</comment>
<dbReference type="GO" id="GO:0004650">
    <property type="term" value="F:polygalacturonase activity"/>
    <property type="evidence" value="ECO:0007669"/>
    <property type="project" value="InterPro"/>
</dbReference>
<dbReference type="InterPro" id="IPR012334">
    <property type="entry name" value="Pectin_lyas_fold"/>
</dbReference>
<evidence type="ECO:0000256" key="10">
    <source>
        <dbReference type="SAM" id="SignalP"/>
    </source>
</evidence>
<evidence type="ECO:0000256" key="8">
    <source>
        <dbReference type="PROSITE-ProRule" id="PRU10052"/>
    </source>
</evidence>
<dbReference type="FunFam" id="2.160.20.10:FF:000004">
    <property type="entry name" value="Pectin lyase-like superfamily protein"/>
    <property type="match status" value="1"/>
</dbReference>
<evidence type="ECO:0000256" key="4">
    <source>
        <dbReference type="ARBA" id="ARBA00022525"/>
    </source>
</evidence>
<keyword evidence="6 9" id="KW-0326">Glycosidase</keyword>
<dbReference type="InterPro" id="IPR006626">
    <property type="entry name" value="PbH1"/>
</dbReference>
<keyword evidence="4" id="KW-0964">Secreted</keyword>